<reference evidence="1 2" key="1">
    <citation type="submission" date="2023-07" db="EMBL/GenBank/DDBJ databases">
        <title>Sorghum-associated microbial communities from plants grown in Nebraska, USA.</title>
        <authorList>
            <person name="Schachtman D."/>
        </authorList>
    </citation>
    <scope>NUCLEOTIDE SEQUENCE [LARGE SCALE GENOMIC DNA]</scope>
    <source>
        <strain evidence="1 2">BE187</strain>
    </source>
</reference>
<dbReference type="EMBL" id="JAVDVW010000001">
    <property type="protein sequence ID" value="MDR7097951.1"/>
    <property type="molecule type" value="Genomic_DNA"/>
</dbReference>
<accession>A0ABU1VKE5</accession>
<dbReference type="Proteomes" id="UP001267878">
    <property type="component" value="Unassembled WGS sequence"/>
</dbReference>
<evidence type="ECO:0000313" key="2">
    <source>
        <dbReference type="Proteomes" id="UP001267878"/>
    </source>
</evidence>
<dbReference type="SUPFAM" id="SSF52788">
    <property type="entry name" value="Phosphotyrosine protein phosphatases I"/>
    <property type="match status" value="1"/>
</dbReference>
<dbReference type="InterPro" id="IPR016919">
    <property type="entry name" value="UCP029416_PTP"/>
</dbReference>
<keyword evidence="2" id="KW-1185">Reference proteome</keyword>
<organism evidence="1 2">
    <name type="scientific">Agrilutibacter niabensis</name>
    <dbReference type="NCBI Taxonomy" id="380628"/>
    <lineage>
        <taxon>Bacteria</taxon>
        <taxon>Pseudomonadati</taxon>
        <taxon>Pseudomonadota</taxon>
        <taxon>Gammaproteobacteria</taxon>
        <taxon>Lysobacterales</taxon>
        <taxon>Lysobacteraceae</taxon>
        <taxon>Agrilutibacter</taxon>
    </lineage>
</organism>
<dbReference type="Gene3D" id="3.40.50.2300">
    <property type="match status" value="1"/>
</dbReference>
<dbReference type="PIRSF" id="PIRSF029416">
    <property type="entry name" value="UCP029416_PTP"/>
    <property type="match status" value="1"/>
</dbReference>
<evidence type="ECO:0000313" key="1">
    <source>
        <dbReference type="EMBL" id="MDR7097951.1"/>
    </source>
</evidence>
<gene>
    <name evidence="1" type="ORF">J2X04_000298</name>
</gene>
<evidence type="ECO:0008006" key="3">
    <source>
        <dbReference type="Google" id="ProtNLM"/>
    </source>
</evidence>
<dbReference type="RefSeq" id="WP_310051301.1">
    <property type="nucleotide sequence ID" value="NZ_JAVDVW010000001.1"/>
</dbReference>
<name>A0ABU1VKE5_9GAMM</name>
<protein>
    <recommendedName>
        <fullName evidence="3">Protein-tyrosine-phosphatase</fullName>
    </recommendedName>
</protein>
<dbReference type="InterPro" id="IPR036196">
    <property type="entry name" value="Ptyr_pPase_sf"/>
</dbReference>
<sequence>MARHVLFICSQNRLRSPTAEQVFADWPGIETSSAGLNHDAENPVTPELLHWADIIFVVERAHRSKLSSRFKPHLGNARVVCLDIPDDYDFMDPDLVSLLKAKVPRHLPSH</sequence>
<comment type="caution">
    <text evidence="1">The sequence shown here is derived from an EMBL/GenBank/DDBJ whole genome shotgun (WGS) entry which is preliminary data.</text>
</comment>
<proteinExistence type="predicted"/>